<keyword evidence="8" id="KW-0805">Transcription regulation</keyword>
<sequence>MTTASTDGTSLRERGLRVTSSRLAVLRALSEHPHATADDVVRAVRADLGSVSVQAVYDCLHALTSAGLLRRMEPAGHPARYERRTGDNHHHVVCRSCGAVADVDCTVGHAPCLTPSASHGFAVDLAEVTFWGLCPTCAVDPVPAAGPLSTTL</sequence>
<dbReference type="RefSeq" id="WP_079576290.1">
    <property type="nucleotide sequence ID" value="NZ_FUZQ01000007.1"/>
</dbReference>
<dbReference type="GO" id="GO:0045892">
    <property type="term" value="P:negative regulation of DNA-templated transcription"/>
    <property type="evidence" value="ECO:0007669"/>
    <property type="project" value="TreeGrafter"/>
</dbReference>
<evidence type="ECO:0000313" key="13">
    <source>
        <dbReference type="Proteomes" id="UP000189777"/>
    </source>
</evidence>
<evidence type="ECO:0000256" key="4">
    <source>
        <dbReference type="ARBA" id="ARBA00022491"/>
    </source>
</evidence>
<keyword evidence="6 11" id="KW-0862">Zinc</keyword>
<dbReference type="InterPro" id="IPR002481">
    <property type="entry name" value="FUR"/>
</dbReference>
<keyword evidence="13" id="KW-1185">Reference proteome</keyword>
<keyword evidence="4" id="KW-0678">Repressor</keyword>
<evidence type="ECO:0000256" key="6">
    <source>
        <dbReference type="ARBA" id="ARBA00022833"/>
    </source>
</evidence>
<dbReference type="STRING" id="526729.SAMN04324258_3992"/>
<gene>
    <name evidence="12" type="ORF">SAMN04324258_3992</name>
</gene>
<dbReference type="PANTHER" id="PTHR33202:SF18">
    <property type="entry name" value="TRANSCRIPTIONAL REGULATOR FURA"/>
    <property type="match status" value="1"/>
</dbReference>
<dbReference type="SUPFAM" id="SSF46785">
    <property type="entry name" value="Winged helix' DNA-binding domain"/>
    <property type="match status" value="1"/>
</dbReference>
<dbReference type="GO" id="GO:0008270">
    <property type="term" value="F:zinc ion binding"/>
    <property type="evidence" value="ECO:0007669"/>
    <property type="project" value="TreeGrafter"/>
</dbReference>
<reference evidence="12 13" key="1">
    <citation type="submission" date="2017-02" db="EMBL/GenBank/DDBJ databases">
        <authorList>
            <person name="Peterson S.W."/>
        </authorList>
    </citation>
    <scope>NUCLEOTIDE SEQUENCE [LARGE SCALE GENOMIC DNA]</scope>
    <source>
        <strain evidence="12 13">DSM 21481</strain>
    </source>
</reference>
<evidence type="ECO:0000256" key="7">
    <source>
        <dbReference type="ARBA" id="ARBA00023004"/>
    </source>
</evidence>
<evidence type="ECO:0000313" key="12">
    <source>
        <dbReference type="EMBL" id="SKC79692.1"/>
    </source>
</evidence>
<dbReference type="GO" id="GO:0005737">
    <property type="term" value="C:cytoplasm"/>
    <property type="evidence" value="ECO:0007669"/>
    <property type="project" value="UniProtKB-SubCell"/>
</dbReference>
<evidence type="ECO:0000256" key="9">
    <source>
        <dbReference type="ARBA" id="ARBA00023125"/>
    </source>
</evidence>
<evidence type="ECO:0000256" key="1">
    <source>
        <dbReference type="ARBA" id="ARBA00004496"/>
    </source>
</evidence>
<dbReference type="Pfam" id="PF01475">
    <property type="entry name" value="FUR"/>
    <property type="match status" value="1"/>
</dbReference>
<proteinExistence type="inferred from homology"/>
<evidence type="ECO:0000256" key="2">
    <source>
        <dbReference type="ARBA" id="ARBA00007957"/>
    </source>
</evidence>
<dbReference type="EMBL" id="FUZQ01000007">
    <property type="protein sequence ID" value="SKC79692.1"/>
    <property type="molecule type" value="Genomic_DNA"/>
</dbReference>
<dbReference type="PANTHER" id="PTHR33202">
    <property type="entry name" value="ZINC UPTAKE REGULATION PROTEIN"/>
    <property type="match status" value="1"/>
</dbReference>
<comment type="similarity">
    <text evidence="2">Belongs to the Fur family.</text>
</comment>
<organism evidence="12 13">
    <name type="scientific">Krasilnikoviella flava</name>
    <dbReference type="NCBI Taxonomy" id="526729"/>
    <lineage>
        <taxon>Bacteria</taxon>
        <taxon>Bacillati</taxon>
        <taxon>Actinomycetota</taxon>
        <taxon>Actinomycetes</taxon>
        <taxon>Micrococcales</taxon>
        <taxon>Promicromonosporaceae</taxon>
        <taxon>Krasilnikoviella</taxon>
    </lineage>
</organism>
<name>A0A1T5LUQ4_9MICO</name>
<keyword evidence="9" id="KW-0238">DNA-binding</keyword>
<feature type="binding site" evidence="11">
    <location>
        <position position="134"/>
    </location>
    <ligand>
        <name>Zn(2+)</name>
        <dbReference type="ChEBI" id="CHEBI:29105"/>
    </ligand>
</feature>
<dbReference type="InterPro" id="IPR043135">
    <property type="entry name" value="Fur_C"/>
</dbReference>
<dbReference type="Proteomes" id="UP000189777">
    <property type="component" value="Unassembled WGS sequence"/>
</dbReference>
<evidence type="ECO:0000256" key="10">
    <source>
        <dbReference type="ARBA" id="ARBA00023163"/>
    </source>
</evidence>
<keyword evidence="10" id="KW-0804">Transcription</keyword>
<dbReference type="InterPro" id="IPR036390">
    <property type="entry name" value="WH_DNA-bd_sf"/>
</dbReference>
<accession>A0A1T5LUQ4</accession>
<keyword evidence="3" id="KW-0963">Cytoplasm</keyword>
<dbReference type="Gene3D" id="3.30.1490.190">
    <property type="match status" value="1"/>
</dbReference>
<evidence type="ECO:0000256" key="11">
    <source>
        <dbReference type="PIRSR" id="PIRSR602481-1"/>
    </source>
</evidence>
<feature type="binding site" evidence="11">
    <location>
        <position position="97"/>
    </location>
    <ligand>
        <name>Zn(2+)</name>
        <dbReference type="ChEBI" id="CHEBI:29105"/>
    </ligand>
</feature>
<dbReference type="Gene3D" id="1.10.10.10">
    <property type="entry name" value="Winged helix-like DNA-binding domain superfamily/Winged helix DNA-binding domain"/>
    <property type="match status" value="1"/>
</dbReference>
<protein>
    <submittedName>
        <fullName evidence="12">Fur family transcriptional regulator, ferric uptake regulator</fullName>
    </submittedName>
</protein>
<dbReference type="InterPro" id="IPR036388">
    <property type="entry name" value="WH-like_DNA-bd_sf"/>
</dbReference>
<evidence type="ECO:0000256" key="8">
    <source>
        <dbReference type="ARBA" id="ARBA00023015"/>
    </source>
</evidence>
<feature type="binding site" evidence="11">
    <location>
        <position position="94"/>
    </location>
    <ligand>
        <name>Zn(2+)</name>
        <dbReference type="ChEBI" id="CHEBI:29105"/>
    </ligand>
</feature>
<dbReference type="GO" id="GO:1900376">
    <property type="term" value="P:regulation of secondary metabolite biosynthetic process"/>
    <property type="evidence" value="ECO:0007669"/>
    <property type="project" value="TreeGrafter"/>
</dbReference>
<keyword evidence="7" id="KW-0408">Iron</keyword>
<dbReference type="GO" id="GO:0003700">
    <property type="term" value="F:DNA-binding transcription factor activity"/>
    <property type="evidence" value="ECO:0007669"/>
    <property type="project" value="InterPro"/>
</dbReference>
<comment type="subcellular location">
    <subcellularLocation>
        <location evidence="1">Cytoplasm</location>
    </subcellularLocation>
</comment>
<keyword evidence="5 11" id="KW-0479">Metal-binding</keyword>
<dbReference type="CDD" id="cd07153">
    <property type="entry name" value="Fur_like"/>
    <property type="match status" value="1"/>
</dbReference>
<feature type="binding site" evidence="11">
    <location>
        <position position="137"/>
    </location>
    <ligand>
        <name>Zn(2+)</name>
        <dbReference type="ChEBI" id="CHEBI:29105"/>
    </ligand>
</feature>
<dbReference type="GO" id="GO:0000976">
    <property type="term" value="F:transcription cis-regulatory region binding"/>
    <property type="evidence" value="ECO:0007669"/>
    <property type="project" value="TreeGrafter"/>
</dbReference>
<dbReference type="OrthoDB" id="5242893at2"/>
<comment type="cofactor">
    <cofactor evidence="11">
        <name>Zn(2+)</name>
        <dbReference type="ChEBI" id="CHEBI:29105"/>
    </cofactor>
    <text evidence="11">Binds 1 zinc ion per subunit.</text>
</comment>
<evidence type="ECO:0000256" key="3">
    <source>
        <dbReference type="ARBA" id="ARBA00022490"/>
    </source>
</evidence>
<dbReference type="AlphaFoldDB" id="A0A1T5LUQ4"/>
<evidence type="ECO:0000256" key="5">
    <source>
        <dbReference type="ARBA" id="ARBA00022723"/>
    </source>
</evidence>